<dbReference type="GeneID" id="62763623"/>
<sequence>MSQIIKNEEELNTATDPDLITEHYNLEILGLKSPVDFRKFSRSFMRLSKIVFGIESKLETTTPQEMTALVDKYKAKEE</sequence>
<name>A0ABN5JA87_FUSMR</name>
<keyword evidence="2" id="KW-1185">Reference proteome</keyword>
<accession>A0ABN5JA87</accession>
<evidence type="ECO:0000313" key="1">
    <source>
        <dbReference type="EMBL" id="AVQ19186.1"/>
    </source>
</evidence>
<evidence type="ECO:0000313" key="2">
    <source>
        <dbReference type="Proteomes" id="UP000240258"/>
    </source>
</evidence>
<gene>
    <name evidence="1" type="ORF">C4N19_08795</name>
</gene>
<protein>
    <submittedName>
        <fullName evidence="1">Uncharacterized protein</fullName>
    </submittedName>
</protein>
<organism evidence="1 2">
    <name type="scientific">Fusobacterium mortiferum ATCC 9817</name>
    <dbReference type="NCBI Taxonomy" id="469616"/>
    <lineage>
        <taxon>Bacteria</taxon>
        <taxon>Fusobacteriati</taxon>
        <taxon>Fusobacteriota</taxon>
        <taxon>Fusobacteriia</taxon>
        <taxon>Fusobacteriales</taxon>
        <taxon>Fusobacteriaceae</taxon>
        <taxon>Fusobacterium</taxon>
    </lineage>
</organism>
<dbReference type="Proteomes" id="UP000240258">
    <property type="component" value="Chromosome"/>
</dbReference>
<proteinExistence type="predicted"/>
<dbReference type="RefSeq" id="WP_005885715.1">
    <property type="nucleotide sequence ID" value="NZ_CAXSWX010000004.1"/>
</dbReference>
<reference evidence="2" key="1">
    <citation type="journal article" date="2018" name="MSphere">
        <title>Fusobacterium Genomics Using MinION and Illumina Sequencing Enables Genome Completion and Correction.</title>
        <authorList>
            <person name="Todd S.M."/>
            <person name="Settlage R.E."/>
            <person name="Lahmers K.K."/>
            <person name="Slade D.J."/>
        </authorList>
    </citation>
    <scope>NUCLEOTIDE SEQUENCE [LARGE SCALE GENOMIC DNA]</scope>
    <source>
        <strain evidence="2">ATCC 9817</strain>
    </source>
</reference>
<dbReference type="EMBL" id="CP028102">
    <property type="protein sequence ID" value="AVQ19186.1"/>
    <property type="molecule type" value="Genomic_DNA"/>
</dbReference>